<organism evidence="3 4">
    <name type="scientific">Frondihabitans sucicola</name>
    <dbReference type="NCBI Taxonomy" id="1268041"/>
    <lineage>
        <taxon>Bacteria</taxon>
        <taxon>Bacillati</taxon>
        <taxon>Actinomycetota</taxon>
        <taxon>Actinomycetes</taxon>
        <taxon>Micrococcales</taxon>
        <taxon>Microbacteriaceae</taxon>
        <taxon>Frondihabitans</taxon>
    </lineage>
</organism>
<accession>A0ABM8GS74</accession>
<sequence>MTTRIRADHVLGFDEATGDHRLLGRAEVVVDGSLITAVGPVGSEATGDEVVDLGNALLLPGLIDLDAVADIDHALLDSWSSAEHSRGFSWSADYAESGPRAVFTAEERRTIRRFALAQLLCHGITTCLPIASEVHSDWAESFDDLVALAEEAEVLGIRLVAGPSYRSGVGVVDSQGRRSVNWRPDRGRSGFDGALRFLNWVDARQSGLISGALVPCRIETLDDALLRDTAQAGRDLGVVVRLHALQGLEERDRLAERSSETPLQMMDRLDVLGPNLLIPHAIYLDGRPDVDARDRANGVVPIGEPEVGLRLLAENGVSIVHCPLTSLRYGVALESFARFRDAGIRIALGTDSFPPDLVRGIDVGHNVAKLVDGRLDAAGIDDYLRAATLRGADALGRSDLGRVAAGAQADLVAFGFDDFRDGVLDDPVRTLVMNGTARGARFSMVAGRTVMRDGALPGVDLAALREEAQRLFARLRTAYSGRDAWHRTPEELFPATFP</sequence>
<evidence type="ECO:0000256" key="1">
    <source>
        <dbReference type="ARBA" id="ARBA00022801"/>
    </source>
</evidence>
<keyword evidence="1" id="KW-0378">Hydrolase</keyword>
<dbReference type="PANTHER" id="PTHR43794:SF11">
    <property type="entry name" value="AMIDOHYDROLASE-RELATED DOMAIN-CONTAINING PROTEIN"/>
    <property type="match status" value="1"/>
</dbReference>
<dbReference type="NCBIfam" id="NF004801">
    <property type="entry name" value="PRK06151.1"/>
    <property type="match status" value="1"/>
</dbReference>
<dbReference type="Pfam" id="PF01979">
    <property type="entry name" value="Amidohydro_1"/>
    <property type="match status" value="1"/>
</dbReference>
<evidence type="ECO:0000313" key="3">
    <source>
        <dbReference type="EMBL" id="BDZ51331.1"/>
    </source>
</evidence>
<dbReference type="SUPFAM" id="SSF51556">
    <property type="entry name" value="Metallo-dependent hydrolases"/>
    <property type="match status" value="1"/>
</dbReference>
<dbReference type="Gene3D" id="2.30.40.10">
    <property type="entry name" value="Urease, subunit C, domain 1"/>
    <property type="match status" value="1"/>
</dbReference>
<gene>
    <name evidence="3" type="primary">trzA</name>
    <name evidence="3" type="ORF">GCM10025867_35720</name>
</gene>
<dbReference type="InterPro" id="IPR006680">
    <property type="entry name" value="Amidohydro-rel"/>
</dbReference>
<dbReference type="InterPro" id="IPR050287">
    <property type="entry name" value="MTA/SAH_deaminase"/>
</dbReference>
<protein>
    <submittedName>
        <fullName evidence="3">Ethylammeline chlorohydrolase</fullName>
    </submittedName>
</protein>
<dbReference type="InterPro" id="IPR011059">
    <property type="entry name" value="Metal-dep_hydrolase_composite"/>
</dbReference>
<dbReference type="RefSeq" id="WP_286344112.1">
    <property type="nucleotide sequence ID" value="NZ_AP027732.1"/>
</dbReference>
<proteinExistence type="predicted"/>
<feature type="domain" description="Amidohydrolase-related" evidence="2">
    <location>
        <begin position="110"/>
        <end position="416"/>
    </location>
</feature>
<evidence type="ECO:0000259" key="2">
    <source>
        <dbReference type="Pfam" id="PF01979"/>
    </source>
</evidence>
<dbReference type="EMBL" id="AP027732">
    <property type="protein sequence ID" value="BDZ51331.1"/>
    <property type="molecule type" value="Genomic_DNA"/>
</dbReference>
<dbReference type="PANTHER" id="PTHR43794">
    <property type="entry name" value="AMINOHYDROLASE SSNA-RELATED"/>
    <property type="match status" value="1"/>
</dbReference>
<keyword evidence="4" id="KW-1185">Reference proteome</keyword>
<evidence type="ECO:0000313" key="4">
    <source>
        <dbReference type="Proteomes" id="UP001321486"/>
    </source>
</evidence>
<dbReference type="SUPFAM" id="SSF51338">
    <property type="entry name" value="Composite domain of metallo-dependent hydrolases"/>
    <property type="match status" value="2"/>
</dbReference>
<reference evidence="4" key="1">
    <citation type="journal article" date="2019" name="Int. J. Syst. Evol. Microbiol.">
        <title>The Global Catalogue of Microorganisms (GCM) 10K type strain sequencing project: providing services to taxonomists for standard genome sequencing and annotation.</title>
        <authorList>
            <consortium name="The Broad Institute Genomics Platform"/>
            <consortium name="The Broad Institute Genome Sequencing Center for Infectious Disease"/>
            <person name="Wu L."/>
            <person name="Ma J."/>
        </authorList>
    </citation>
    <scope>NUCLEOTIDE SEQUENCE [LARGE SCALE GENOMIC DNA]</scope>
    <source>
        <strain evidence="4">NBRC 108728</strain>
    </source>
</reference>
<dbReference type="Proteomes" id="UP001321486">
    <property type="component" value="Chromosome"/>
</dbReference>
<name>A0ABM8GS74_9MICO</name>
<dbReference type="InterPro" id="IPR032466">
    <property type="entry name" value="Metal_Hydrolase"/>
</dbReference>
<dbReference type="Gene3D" id="3.20.20.140">
    <property type="entry name" value="Metal-dependent hydrolases"/>
    <property type="match status" value="1"/>
</dbReference>